<sequence length="404" mass="45823">MNGEDRKISQLACVLLVTLRLFIGWHLLYEGWWKIDTQKSPQPWSAEGYLKNATGPLRGFFRSLLGDPNDLRWVNYDYMSNKWDDYANRFLAHYNIADDAPEAGRLMYLLNGPAQFSVKLEALPPGVTQEKMGRMAQFDPAKKILSVDGKQHLLAAERDRLLNLVDTSAADTPAATAYKNAVNSLYTQGTRLSYKERLAVLLKGDPERVGVIQREKDGKEVEKRIGEIELYQAQIDRYEANHAQAKTKYQWDHLETQWRELQDLRRRVVGPVQALEQELRDSAEKLLSSDQLAMGPVPQPWTEARVLSWRTMWSLTIFGFLLIIGLGTRFAAVGGAGLLMLFYLAAPPWPGTPEAPGIEHNYIVNKVNMEALTLLAIAAMPTGRWFGLDGLIYSLWKSRQKSKD</sequence>
<keyword evidence="4" id="KW-1185">Reference proteome</keyword>
<gene>
    <name evidence="3" type="ORF">A6X21_18940</name>
</gene>
<evidence type="ECO:0000313" key="3">
    <source>
        <dbReference type="EMBL" id="ODA33371.1"/>
    </source>
</evidence>
<proteinExistence type="predicted"/>
<keyword evidence="1" id="KW-0175">Coiled coil</keyword>
<dbReference type="STRING" id="1841610.A6X21_18940"/>
<protein>
    <submittedName>
        <fullName evidence="3">Uncharacterized protein</fullName>
    </submittedName>
</protein>
<accession>A0A1C3EJF0</accession>
<feature type="coiled-coil region" evidence="1">
    <location>
        <begin position="221"/>
        <end position="248"/>
    </location>
</feature>
<dbReference type="Proteomes" id="UP000094828">
    <property type="component" value="Unassembled WGS sequence"/>
</dbReference>
<keyword evidence="2" id="KW-1133">Transmembrane helix</keyword>
<keyword evidence="2" id="KW-0472">Membrane</keyword>
<organism evidence="3 4">
    <name type="scientific">Planctopirus hydrillae</name>
    <dbReference type="NCBI Taxonomy" id="1841610"/>
    <lineage>
        <taxon>Bacteria</taxon>
        <taxon>Pseudomonadati</taxon>
        <taxon>Planctomycetota</taxon>
        <taxon>Planctomycetia</taxon>
        <taxon>Planctomycetales</taxon>
        <taxon>Planctomycetaceae</taxon>
        <taxon>Planctopirus</taxon>
    </lineage>
</organism>
<feature type="transmembrane region" description="Helical" evidence="2">
    <location>
        <begin position="315"/>
        <end position="344"/>
    </location>
</feature>
<dbReference type="AlphaFoldDB" id="A0A1C3EJF0"/>
<evidence type="ECO:0000313" key="4">
    <source>
        <dbReference type="Proteomes" id="UP000094828"/>
    </source>
</evidence>
<evidence type="ECO:0000256" key="1">
    <source>
        <dbReference type="SAM" id="Coils"/>
    </source>
</evidence>
<dbReference type="OrthoDB" id="262907at2"/>
<feature type="transmembrane region" description="Helical" evidence="2">
    <location>
        <begin position="371"/>
        <end position="396"/>
    </location>
</feature>
<keyword evidence="2" id="KW-0812">Transmembrane</keyword>
<dbReference type="RefSeq" id="WP_068846927.1">
    <property type="nucleotide sequence ID" value="NZ_LYDR01000055.1"/>
</dbReference>
<name>A0A1C3EJF0_9PLAN</name>
<evidence type="ECO:0000256" key="2">
    <source>
        <dbReference type="SAM" id="Phobius"/>
    </source>
</evidence>
<dbReference type="EMBL" id="LYDR01000055">
    <property type="protein sequence ID" value="ODA33371.1"/>
    <property type="molecule type" value="Genomic_DNA"/>
</dbReference>
<comment type="caution">
    <text evidence="3">The sequence shown here is derived from an EMBL/GenBank/DDBJ whole genome shotgun (WGS) entry which is preliminary data.</text>
</comment>
<reference evidence="3 4" key="1">
    <citation type="submission" date="2016-05" db="EMBL/GenBank/DDBJ databases">
        <title>Genomic and physiological characterization of Planctopirus sp. isolated from fresh water lake.</title>
        <authorList>
            <person name="Subhash Y."/>
            <person name="Ramana C."/>
        </authorList>
    </citation>
    <scope>NUCLEOTIDE SEQUENCE [LARGE SCALE GENOMIC DNA]</scope>
    <source>
        <strain evidence="3 4">JC280</strain>
    </source>
</reference>